<dbReference type="Proteomes" id="UP000248729">
    <property type="component" value="Unassembled WGS sequence"/>
</dbReference>
<dbReference type="PRINTS" id="PR01506">
    <property type="entry name" value="TATBPROTEIN"/>
</dbReference>
<gene>
    <name evidence="9" type="primary">tatB</name>
    <name evidence="12" type="ORF">DET48_11023</name>
</gene>
<dbReference type="EMBL" id="QLTR01000010">
    <property type="protein sequence ID" value="RAS64242.1"/>
    <property type="molecule type" value="Genomic_DNA"/>
</dbReference>
<evidence type="ECO:0000256" key="6">
    <source>
        <dbReference type="ARBA" id="ARBA00022989"/>
    </source>
</evidence>
<name>A0A329E9A6_VIBDI</name>
<dbReference type="GO" id="GO:0033281">
    <property type="term" value="C:TAT protein transport complex"/>
    <property type="evidence" value="ECO:0007669"/>
    <property type="project" value="UniProtKB-UniRule"/>
</dbReference>
<comment type="caution">
    <text evidence="12">The sequence shown here is derived from an EMBL/GenBank/DDBJ whole genome shotgun (WGS) entry which is preliminary data.</text>
</comment>
<keyword evidence="8 9" id="KW-0472">Membrane</keyword>
<sequence>MFDIGFWELVLISVVALVVLGPERLPHAIRSVTKFIGAAKSMANSVKDELAHELKVQELQENLRKAEQMGMKNLSPELQESVDKLKQAAQDVQRPYAASNNTQTADNSAATSAETMDVSESMNGSETINVTAQAQTQPTEEESKSAENKAE</sequence>
<comment type="subunit">
    <text evidence="9">The Tat system comprises two distinct complexes: a TatABC complex, containing multiple copies of TatA, TatB and TatC subunits, and a separate TatA complex, containing only TatA subunits. Substrates initially bind to the TatABC complex, which probably triggers association of the separate TatA complex to form the active translocon.</text>
</comment>
<proteinExistence type="inferred from homology"/>
<evidence type="ECO:0000256" key="10">
    <source>
        <dbReference type="SAM" id="MobiDB-lite"/>
    </source>
</evidence>
<evidence type="ECO:0000256" key="4">
    <source>
        <dbReference type="ARBA" id="ARBA00022692"/>
    </source>
</evidence>
<dbReference type="PANTHER" id="PTHR33162">
    <property type="entry name" value="SEC-INDEPENDENT PROTEIN TRANSLOCASE PROTEIN TATA, CHLOROPLASTIC"/>
    <property type="match status" value="1"/>
</dbReference>
<keyword evidence="6 9" id="KW-1133">Transmembrane helix</keyword>
<evidence type="ECO:0000313" key="13">
    <source>
        <dbReference type="Proteomes" id="UP000248729"/>
    </source>
</evidence>
<feature type="compositionally biased region" description="Basic and acidic residues" evidence="10">
    <location>
        <begin position="141"/>
        <end position="151"/>
    </location>
</feature>
<evidence type="ECO:0000256" key="8">
    <source>
        <dbReference type="ARBA" id="ARBA00023136"/>
    </source>
</evidence>
<dbReference type="GO" id="GO:0008320">
    <property type="term" value="F:protein transmembrane transporter activity"/>
    <property type="evidence" value="ECO:0007669"/>
    <property type="project" value="UniProtKB-UniRule"/>
</dbReference>
<feature type="compositionally biased region" description="Polar residues" evidence="10">
    <location>
        <begin position="98"/>
        <end position="138"/>
    </location>
</feature>
<evidence type="ECO:0000256" key="3">
    <source>
        <dbReference type="ARBA" id="ARBA00022475"/>
    </source>
</evidence>
<keyword evidence="4 9" id="KW-0812">Transmembrane</keyword>
<dbReference type="HAMAP" id="MF_00237">
    <property type="entry name" value="TatB"/>
    <property type="match status" value="1"/>
</dbReference>
<keyword evidence="2 9" id="KW-0813">Transport</keyword>
<evidence type="ECO:0000256" key="5">
    <source>
        <dbReference type="ARBA" id="ARBA00022927"/>
    </source>
</evidence>
<comment type="similarity">
    <text evidence="9">Belongs to the TatB family.</text>
</comment>
<dbReference type="PANTHER" id="PTHR33162:SF1">
    <property type="entry name" value="SEC-INDEPENDENT PROTEIN TRANSLOCASE PROTEIN TATA, CHLOROPLASTIC"/>
    <property type="match status" value="1"/>
</dbReference>
<accession>A0A329E9A6</accession>
<evidence type="ECO:0000313" key="12">
    <source>
        <dbReference type="EMBL" id="RAS64242.1"/>
    </source>
</evidence>
<reference evidence="12 13" key="1">
    <citation type="submission" date="2018-06" db="EMBL/GenBank/DDBJ databases">
        <title>Freshwater and sediment microbial communities from various areas in North America, analyzing microbe dynamics in response to fracking.</title>
        <authorList>
            <person name="Lamendella R."/>
        </authorList>
    </citation>
    <scope>NUCLEOTIDE SEQUENCE [LARGE SCALE GENOMIC DNA]</scope>
    <source>
        <strain evidence="12 13">99A</strain>
    </source>
</reference>
<evidence type="ECO:0000256" key="11">
    <source>
        <dbReference type="SAM" id="Phobius"/>
    </source>
</evidence>
<dbReference type="InterPro" id="IPR018448">
    <property type="entry name" value="TatB"/>
</dbReference>
<organism evidence="12 13">
    <name type="scientific">Vibrio diazotrophicus</name>
    <dbReference type="NCBI Taxonomy" id="685"/>
    <lineage>
        <taxon>Bacteria</taxon>
        <taxon>Pseudomonadati</taxon>
        <taxon>Pseudomonadota</taxon>
        <taxon>Gammaproteobacteria</taxon>
        <taxon>Vibrionales</taxon>
        <taxon>Vibrionaceae</taxon>
        <taxon>Vibrio</taxon>
    </lineage>
</organism>
<dbReference type="AlphaFoldDB" id="A0A329E9A6"/>
<dbReference type="Gene3D" id="1.20.5.3310">
    <property type="match status" value="1"/>
</dbReference>
<dbReference type="GO" id="GO:0043953">
    <property type="term" value="P:protein transport by the Tat complex"/>
    <property type="evidence" value="ECO:0007669"/>
    <property type="project" value="UniProtKB-UniRule"/>
</dbReference>
<comment type="subcellular location">
    <subcellularLocation>
        <location evidence="9">Cell membrane</location>
        <topology evidence="9">Single-pass membrane protein</topology>
    </subcellularLocation>
    <subcellularLocation>
        <location evidence="1">Membrane</location>
        <topology evidence="1">Single-pass membrane protein</topology>
    </subcellularLocation>
</comment>
<evidence type="ECO:0000256" key="7">
    <source>
        <dbReference type="ARBA" id="ARBA00023010"/>
    </source>
</evidence>
<keyword evidence="7 9" id="KW-0811">Translocation</keyword>
<protein>
    <recommendedName>
        <fullName evidence="9">Sec-independent protein translocase protein TatB</fullName>
    </recommendedName>
</protein>
<dbReference type="NCBIfam" id="TIGR01410">
    <property type="entry name" value="tatB"/>
    <property type="match status" value="1"/>
</dbReference>
<dbReference type="InterPro" id="IPR003369">
    <property type="entry name" value="TatA/B/E"/>
</dbReference>
<dbReference type="Pfam" id="PF02416">
    <property type="entry name" value="TatA_B_E"/>
    <property type="match status" value="1"/>
</dbReference>
<evidence type="ECO:0000256" key="2">
    <source>
        <dbReference type="ARBA" id="ARBA00022448"/>
    </source>
</evidence>
<comment type="function">
    <text evidence="9">Part of the twin-arginine translocation (Tat) system that transports large folded proteins containing a characteristic twin-arginine motif in their signal peptide across membranes. Together with TatC, TatB is part of a receptor directly interacting with Tat signal peptides. TatB may form an oligomeric binding site that transiently accommodates folded Tat precursor proteins before their translocation.</text>
</comment>
<keyword evidence="5 9" id="KW-0653">Protein transport</keyword>
<evidence type="ECO:0000256" key="1">
    <source>
        <dbReference type="ARBA" id="ARBA00004167"/>
    </source>
</evidence>
<feature type="transmembrane region" description="Helical" evidence="11">
    <location>
        <begin position="6"/>
        <end position="25"/>
    </location>
</feature>
<dbReference type="RefSeq" id="WP_112403790.1">
    <property type="nucleotide sequence ID" value="NZ_JAPWHJ010000010.1"/>
</dbReference>
<keyword evidence="3 9" id="KW-1003">Cell membrane</keyword>
<evidence type="ECO:0000256" key="9">
    <source>
        <dbReference type="HAMAP-Rule" id="MF_00237"/>
    </source>
</evidence>
<feature type="region of interest" description="Disordered" evidence="10">
    <location>
        <begin position="77"/>
        <end position="151"/>
    </location>
</feature>